<comment type="caution">
    <text evidence="5">The sequence shown here is derived from an EMBL/GenBank/DDBJ whole genome shotgun (WGS) entry which is preliminary data.</text>
</comment>
<evidence type="ECO:0000313" key="6">
    <source>
        <dbReference type="Proteomes" id="UP000036850"/>
    </source>
</evidence>
<dbReference type="SUPFAM" id="SSF55681">
    <property type="entry name" value="Class II aaRS and biotin synthetases"/>
    <property type="match status" value="1"/>
</dbReference>
<keyword evidence="2" id="KW-0547">Nucleotide-binding</keyword>
<protein>
    <recommendedName>
        <fullName evidence="4">Aminoacyl-tRNA synthetase class II (D/K/N) domain-containing protein</fullName>
    </recommendedName>
</protein>
<organism evidence="5 6">
    <name type="scientific">Pseudoalteromonas rubra</name>
    <dbReference type="NCBI Taxonomy" id="43658"/>
    <lineage>
        <taxon>Bacteria</taxon>
        <taxon>Pseudomonadati</taxon>
        <taxon>Pseudomonadota</taxon>
        <taxon>Gammaproteobacteria</taxon>
        <taxon>Alteromonadales</taxon>
        <taxon>Pseudoalteromonadaceae</taxon>
        <taxon>Pseudoalteromonas</taxon>
    </lineage>
</organism>
<evidence type="ECO:0000256" key="2">
    <source>
        <dbReference type="ARBA" id="ARBA00022741"/>
    </source>
</evidence>
<sequence>HAGLAFGLDRLVMLLCGTDNIRDVIAFPKTTQASCLMTNAPSVANPDALKELAVTVTAQQKDAE</sequence>
<feature type="non-terminal residue" evidence="5">
    <location>
        <position position="1"/>
    </location>
</feature>
<accession>A0A0L0EL57</accession>
<dbReference type="EMBL" id="LFZX01000363">
    <property type="protein sequence ID" value="KNC65194.1"/>
    <property type="molecule type" value="Genomic_DNA"/>
</dbReference>
<dbReference type="GO" id="GO:0006418">
    <property type="term" value="P:tRNA aminoacylation for protein translation"/>
    <property type="evidence" value="ECO:0007669"/>
    <property type="project" value="InterPro"/>
</dbReference>
<dbReference type="InterPro" id="IPR045864">
    <property type="entry name" value="aa-tRNA-synth_II/BPL/LPL"/>
</dbReference>
<dbReference type="Pfam" id="PF00152">
    <property type="entry name" value="tRNA-synt_2"/>
    <property type="match status" value="1"/>
</dbReference>
<dbReference type="GO" id="GO:0005524">
    <property type="term" value="F:ATP binding"/>
    <property type="evidence" value="ECO:0007669"/>
    <property type="project" value="InterPro"/>
</dbReference>
<dbReference type="InterPro" id="IPR004364">
    <property type="entry name" value="Aa-tRNA-synt_II"/>
</dbReference>
<evidence type="ECO:0000256" key="1">
    <source>
        <dbReference type="ARBA" id="ARBA00022598"/>
    </source>
</evidence>
<name>A0A0L0EL57_9GAMM</name>
<evidence type="ECO:0000256" key="3">
    <source>
        <dbReference type="ARBA" id="ARBA00022840"/>
    </source>
</evidence>
<proteinExistence type="predicted"/>
<evidence type="ECO:0000259" key="4">
    <source>
        <dbReference type="Pfam" id="PF00152"/>
    </source>
</evidence>
<keyword evidence="1" id="KW-0436">Ligase</keyword>
<reference evidence="6" key="1">
    <citation type="submission" date="2015-07" db="EMBL/GenBank/DDBJ databases">
        <title>Draft genome sequence of a Pseudoalteromonas rubra strain, OCN096, isolated from Kaneohe Bay, Oahu, Hawaii.</title>
        <authorList>
            <person name="Beurmann S."/>
            <person name="Ushijima B."/>
            <person name="Belcaid M."/>
            <person name="Callahan S.M."/>
            <person name="Aeby G.S."/>
        </authorList>
    </citation>
    <scope>NUCLEOTIDE SEQUENCE [LARGE SCALE GENOMIC DNA]</scope>
    <source>
        <strain evidence="6">OCN096</strain>
    </source>
</reference>
<feature type="domain" description="Aminoacyl-tRNA synthetase class II (D/K/N)" evidence="4">
    <location>
        <begin position="1"/>
        <end position="30"/>
    </location>
</feature>
<dbReference type="Gene3D" id="3.30.930.10">
    <property type="entry name" value="Bira Bifunctional Protein, Domain 2"/>
    <property type="match status" value="1"/>
</dbReference>
<dbReference type="AlphaFoldDB" id="A0A0L0EL57"/>
<dbReference type="PATRIC" id="fig|43658.6.peg.3609"/>
<dbReference type="Proteomes" id="UP000036850">
    <property type="component" value="Unassembled WGS sequence"/>
</dbReference>
<keyword evidence="3" id="KW-0067">ATP-binding</keyword>
<evidence type="ECO:0000313" key="5">
    <source>
        <dbReference type="EMBL" id="KNC65194.1"/>
    </source>
</evidence>
<gene>
    <name evidence="5" type="ORF">AC626_24650</name>
</gene>
<dbReference type="GO" id="GO:0004812">
    <property type="term" value="F:aminoacyl-tRNA ligase activity"/>
    <property type="evidence" value="ECO:0007669"/>
    <property type="project" value="InterPro"/>
</dbReference>